<reference evidence="2" key="1">
    <citation type="submission" date="2018-07" db="EMBL/GenBank/DDBJ databases">
        <authorList>
            <person name="Quirk P.G."/>
            <person name="Krulwich T.A."/>
        </authorList>
    </citation>
    <scope>NUCLEOTIDE SEQUENCE</scope>
</reference>
<dbReference type="EMBL" id="UFQT01000067">
    <property type="protein sequence ID" value="SSX19344.1"/>
    <property type="molecule type" value="Genomic_DNA"/>
</dbReference>
<protein>
    <submittedName>
        <fullName evidence="2">CSON013511 protein</fullName>
    </submittedName>
</protein>
<name>A0A336LM74_CULSO</name>
<dbReference type="VEuPathDB" id="VectorBase:CSON013511"/>
<accession>A0A336LM74</accession>
<feature type="signal peptide" evidence="1">
    <location>
        <begin position="1"/>
        <end position="24"/>
    </location>
</feature>
<dbReference type="AlphaFoldDB" id="A0A336LM74"/>
<gene>
    <name evidence="2" type="primary">CSON013511</name>
</gene>
<evidence type="ECO:0000256" key="1">
    <source>
        <dbReference type="SAM" id="SignalP"/>
    </source>
</evidence>
<evidence type="ECO:0000313" key="2">
    <source>
        <dbReference type="EMBL" id="SSX19344.1"/>
    </source>
</evidence>
<feature type="chain" id="PRO_5016324756" evidence="1">
    <location>
        <begin position="25"/>
        <end position="118"/>
    </location>
</feature>
<sequence>MSLQSSWTLFVMIFACVVLGLVLAGDEMDYSQNKEIGDKRPFFIGSRYGRSSNQHRQVVARNDKFFLGSRYGKRSSGPVNDDGFPAIRITTPEVTCIYTGVLNLYKCFGNVTPAEPEE</sequence>
<keyword evidence="1" id="KW-0732">Signal</keyword>
<proteinExistence type="predicted"/>
<organism evidence="2">
    <name type="scientific">Culicoides sonorensis</name>
    <name type="common">Biting midge</name>
    <dbReference type="NCBI Taxonomy" id="179676"/>
    <lineage>
        <taxon>Eukaryota</taxon>
        <taxon>Metazoa</taxon>
        <taxon>Ecdysozoa</taxon>
        <taxon>Arthropoda</taxon>
        <taxon>Hexapoda</taxon>
        <taxon>Insecta</taxon>
        <taxon>Pterygota</taxon>
        <taxon>Neoptera</taxon>
        <taxon>Endopterygota</taxon>
        <taxon>Diptera</taxon>
        <taxon>Nematocera</taxon>
        <taxon>Chironomoidea</taxon>
        <taxon>Ceratopogonidae</taxon>
        <taxon>Ceratopogoninae</taxon>
        <taxon>Culicoides</taxon>
        <taxon>Monoculicoides</taxon>
    </lineage>
</organism>